<proteinExistence type="predicted"/>
<dbReference type="EMBL" id="MG011691">
    <property type="protein sequence ID" value="AVK77256.1"/>
    <property type="molecule type" value="Genomic_DNA"/>
</dbReference>
<dbReference type="Proteomes" id="UP000249758">
    <property type="component" value="Segment"/>
</dbReference>
<sequence>MTVSFRALVETDSNGTVTRTLALGSGVGRWTDTSGSPFTEGAAQEYVLTVRTNDTTVDIVVALFNRRAEGVFEGGLAFIGDPALAKTSIRIHQWPRVEGHAIGRIELVLALDEDLNNVTRSESLGGSGTTTYVINGGNNITAVGRKTVRLSKDALADGHFLAGSVESRVDVVESAIVVTLPSFETTLVYDPDLGVLFGSPSRDGDPNDRGTSSSASVQTTLIVAVAASVGGAAILVLFTVTAITGALWYRRRRLAATVGPAVAFDPESPAVDQL</sequence>
<evidence type="ECO:0000256" key="1">
    <source>
        <dbReference type="SAM" id="Phobius"/>
    </source>
</evidence>
<dbReference type="KEGG" id="vg:36841711"/>
<organism evidence="2">
    <name type="scientific">Pandoravirus macleodensis</name>
    <dbReference type="NCBI Taxonomy" id="2107707"/>
    <lineage>
        <taxon>Viruses</taxon>
        <taxon>Pandoravirus</taxon>
    </lineage>
</organism>
<feature type="transmembrane region" description="Helical" evidence="1">
    <location>
        <begin position="221"/>
        <end position="249"/>
    </location>
</feature>
<evidence type="ECO:0000313" key="2">
    <source>
        <dbReference type="EMBL" id="AVK77256.1"/>
    </source>
</evidence>
<dbReference type="GeneID" id="36841711"/>
<dbReference type="RefSeq" id="YP_009481252.1">
    <property type="nucleotide sequence ID" value="NC_037665.1"/>
</dbReference>
<keyword evidence="1" id="KW-0812">Transmembrane</keyword>
<name>A0A2U7UFM7_9VIRU</name>
<reference evidence="2" key="1">
    <citation type="journal article" date="2018" name="Nat. Commun.">
        <title>Diversity and evolution of the emerging Pandoraviridae family.</title>
        <authorList>
            <person name="Legendre M."/>
            <person name="Fabre E."/>
            <person name="Poirot O."/>
            <person name="Jeudy S."/>
            <person name="Lartigue A."/>
            <person name="Alempic J.M."/>
            <person name="Beucher L."/>
            <person name="Philippe N."/>
            <person name="Bertaux L."/>
            <person name="Christo-Foroux E."/>
            <person name="Labadie K."/>
            <person name="Coute Y."/>
            <person name="Abergel C."/>
            <person name="Claverie J.M."/>
        </authorList>
    </citation>
    <scope>NUCLEOTIDE SEQUENCE [LARGE SCALE GENOMIC DNA]</scope>
    <source>
        <strain evidence="2">Macleodensis</strain>
    </source>
</reference>
<keyword evidence="1" id="KW-1133">Transmembrane helix</keyword>
<keyword evidence="1" id="KW-0472">Membrane</keyword>
<accession>A0A2U7UFM7</accession>
<protein>
    <submittedName>
        <fullName evidence="2">Uncharacterized protein</fullName>
    </submittedName>
</protein>
<gene>
    <name evidence="2" type="ORF">pmac_cds_568</name>
</gene>